<accession>A0A2R6PG34</accession>
<evidence type="ECO:0000313" key="10">
    <source>
        <dbReference type="EMBL" id="PSR90579.1"/>
    </source>
</evidence>
<organism evidence="10 11">
    <name type="scientific">Hermanssonia centrifuga</name>
    <dbReference type="NCBI Taxonomy" id="98765"/>
    <lineage>
        <taxon>Eukaryota</taxon>
        <taxon>Fungi</taxon>
        <taxon>Dikarya</taxon>
        <taxon>Basidiomycota</taxon>
        <taxon>Agaricomycotina</taxon>
        <taxon>Agaricomycetes</taxon>
        <taxon>Polyporales</taxon>
        <taxon>Meruliaceae</taxon>
        <taxon>Hermanssonia</taxon>
    </lineage>
</organism>
<dbReference type="InterPro" id="IPR004813">
    <property type="entry name" value="OPT"/>
</dbReference>
<dbReference type="EMBL" id="MLYV02000494">
    <property type="protein sequence ID" value="PSR90579.1"/>
    <property type="molecule type" value="Genomic_DNA"/>
</dbReference>
<keyword evidence="7 9" id="KW-1133">Transmembrane helix</keyword>
<dbReference type="STRING" id="98765.A0A2R6PG34"/>
<evidence type="ECO:0000256" key="6">
    <source>
        <dbReference type="ARBA" id="ARBA00022927"/>
    </source>
</evidence>
<keyword evidence="5" id="KW-0571">Peptide transport</keyword>
<name>A0A2R6PG34_9APHY</name>
<comment type="subcellular location">
    <subcellularLocation>
        <location evidence="1">Membrane</location>
        <topology evidence="1">Multi-pass membrane protein</topology>
    </subcellularLocation>
</comment>
<dbReference type="GO" id="GO:0016020">
    <property type="term" value="C:membrane"/>
    <property type="evidence" value="ECO:0007669"/>
    <property type="project" value="UniProtKB-SubCell"/>
</dbReference>
<dbReference type="InterPro" id="IPR004648">
    <property type="entry name" value="Oligpept_transpt"/>
</dbReference>
<reference evidence="10 11" key="1">
    <citation type="submission" date="2018-02" db="EMBL/GenBank/DDBJ databases">
        <title>Genome sequence of the basidiomycete white-rot fungus Phlebia centrifuga.</title>
        <authorList>
            <person name="Granchi Z."/>
            <person name="Peng M."/>
            <person name="de Vries R.P."/>
            <person name="Hilden K."/>
            <person name="Makela M.R."/>
            <person name="Grigoriev I."/>
            <person name="Riley R."/>
        </authorList>
    </citation>
    <scope>NUCLEOTIDE SEQUENCE [LARGE SCALE GENOMIC DNA]</scope>
    <source>
        <strain evidence="10 11">FBCC195</strain>
    </source>
</reference>
<evidence type="ECO:0000256" key="1">
    <source>
        <dbReference type="ARBA" id="ARBA00004141"/>
    </source>
</evidence>
<evidence type="ECO:0000256" key="4">
    <source>
        <dbReference type="ARBA" id="ARBA00022692"/>
    </source>
</evidence>
<protein>
    <submittedName>
        <fullName evidence="10">Uncharacterized protein</fullName>
    </submittedName>
</protein>
<evidence type="ECO:0000256" key="7">
    <source>
        <dbReference type="ARBA" id="ARBA00022989"/>
    </source>
</evidence>
<dbReference type="Proteomes" id="UP000186601">
    <property type="component" value="Unassembled WGS sequence"/>
</dbReference>
<keyword evidence="11" id="KW-1185">Reference proteome</keyword>
<gene>
    <name evidence="10" type="ORF">PHLCEN_2v4872</name>
</gene>
<dbReference type="AlphaFoldDB" id="A0A2R6PG34"/>
<dbReference type="GO" id="GO:0035673">
    <property type="term" value="F:oligopeptide transmembrane transporter activity"/>
    <property type="evidence" value="ECO:0007669"/>
    <property type="project" value="InterPro"/>
</dbReference>
<keyword evidence="4 9" id="KW-0812">Transmembrane</keyword>
<dbReference type="OrthoDB" id="9986677at2759"/>
<evidence type="ECO:0000256" key="3">
    <source>
        <dbReference type="ARBA" id="ARBA00022448"/>
    </source>
</evidence>
<comment type="similarity">
    <text evidence="2">Belongs to the oligopeptide OPT transporter family.</text>
</comment>
<evidence type="ECO:0000256" key="8">
    <source>
        <dbReference type="ARBA" id="ARBA00023136"/>
    </source>
</evidence>
<feature type="transmembrane region" description="Helical" evidence="9">
    <location>
        <begin position="111"/>
        <end position="133"/>
    </location>
</feature>
<evidence type="ECO:0000256" key="9">
    <source>
        <dbReference type="SAM" id="Phobius"/>
    </source>
</evidence>
<dbReference type="PANTHER" id="PTHR22601">
    <property type="entry name" value="ISP4 LIKE PROTEIN"/>
    <property type="match status" value="1"/>
</dbReference>
<keyword evidence="8 9" id="KW-0472">Membrane</keyword>
<feature type="transmembrane region" description="Helical" evidence="9">
    <location>
        <begin position="82"/>
        <end position="105"/>
    </location>
</feature>
<evidence type="ECO:0000256" key="5">
    <source>
        <dbReference type="ARBA" id="ARBA00022856"/>
    </source>
</evidence>
<dbReference type="GO" id="GO:0015031">
    <property type="term" value="P:protein transport"/>
    <property type="evidence" value="ECO:0007669"/>
    <property type="project" value="UniProtKB-KW"/>
</dbReference>
<evidence type="ECO:0000313" key="11">
    <source>
        <dbReference type="Proteomes" id="UP000186601"/>
    </source>
</evidence>
<sequence length="212" mass="22807">MAYREKDAIAPASELPTLGHVDVLNEGEYVDEKVGSLSSRDSLDDATDRDEVVLVKGEPVITTGRDVSRFLLDTRDDGDPALTFRSAVLGTVFAGLGAALCQIYLFKPIQVGVSTVFLLLLIYSVGTAWAAILPRATWVEGTRFARLAPILHFINPGDFHLKEHVVASLVASTAAGGSSAVMNFAVQRLPDTPTQQNLPTVSIFQGIKIKLN</sequence>
<keyword evidence="3" id="KW-0813">Transport</keyword>
<dbReference type="Pfam" id="PF03169">
    <property type="entry name" value="OPT"/>
    <property type="match status" value="1"/>
</dbReference>
<comment type="caution">
    <text evidence="10">The sequence shown here is derived from an EMBL/GenBank/DDBJ whole genome shotgun (WGS) entry which is preliminary data.</text>
</comment>
<proteinExistence type="inferred from homology"/>
<keyword evidence="6" id="KW-0653">Protein transport</keyword>
<evidence type="ECO:0000256" key="2">
    <source>
        <dbReference type="ARBA" id="ARBA00008807"/>
    </source>
</evidence>